<dbReference type="EMBL" id="VOQF01000004">
    <property type="protein sequence ID" value="TXC91614.1"/>
    <property type="molecule type" value="Genomic_DNA"/>
</dbReference>
<dbReference type="Proteomes" id="UP000321363">
    <property type="component" value="Unassembled WGS sequence"/>
</dbReference>
<name>A0A5C6W185_9BACI</name>
<dbReference type="AlphaFoldDB" id="A0A5C6W185"/>
<protein>
    <submittedName>
        <fullName evidence="1">Uncharacterized protein</fullName>
    </submittedName>
</protein>
<keyword evidence="2" id="KW-1185">Reference proteome</keyword>
<dbReference type="RefSeq" id="WP_146947415.1">
    <property type="nucleotide sequence ID" value="NZ_VOQF01000004.1"/>
</dbReference>
<gene>
    <name evidence="1" type="ORF">FS935_08235</name>
</gene>
<evidence type="ECO:0000313" key="1">
    <source>
        <dbReference type="EMBL" id="TXC91614.1"/>
    </source>
</evidence>
<comment type="caution">
    <text evidence="1">The sequence shown here is derived from an EMBL/GenBank/DDBJ whole genome shotgun (WGS) entry which is preliminary data.</text>
</comment>
<dbReference type="OrthoDB" id="2679555at2"/>
<evidence type="ECO:0000313" key="2">
    <source>
        <dbReference type="Proteomes" id="UP000321363"/>
    </source>
</evidence>
<organism evidence="1 2">
    <name type="scientific">Metabacillus litoralis</name>
    <dbReference type="NCBI Taxonomy" id="152268"/>
    <lineage>
        <taxon>Bacteria</taxon>
        <taxon>Bacillati</taxon>
        <taxon>Bacillota</taxon>
        <taxon>Bacilli</taxon>
        <taxon>Bacillales</taxon>
        <taxon>Bacillaceae</taxon>
        <taxon>Metabacillus</taxon>
    </lineage>
</organism>
<proteinExistence type="predicted"/>
<reference evidence="1 2" key="1">
    <citation type="journal article" date="2005" name="Int. J. Syst. Evol. Microbiol.">
        <title>Bacillus litoralis sp. nov., isolated from a tidal flat of the Yellow Sea in Korea.</title>
        <authorList>
            <person name="Yoon J.H."/>
            <person name="Oh T.K."/>
        </authorList>
    </citation>
    <scope>NUCLEOTIDE SEQUENCE [LARGE SCALE GENOMIC DNA]</scope>
    <source>
        <strain evidence="1 2">SW-211</strain>
    </source>
</reference>
<accession>A0A5C6W185</accession>
<sequence>MKSKRWTDTDYDARYINVEHPYAILLSEQEGQVTLRGNAGSDNGQNGEEIYTFTSVQELQEWFENNIGE</sequence>